<proteinExistence type="predicted"/>
<organism evidence="2 3">
    <name type="scientific">Musa acuminata subsp. malaccensis</name>
    <name type="common">Wild banana</name>
    <name type="synonym">Musa malaccensis</name>
    <dbReference type="NCBI Taxonomy" id="214687"/>
    <lineage>
        <taxon>Eukaryota</taxon>
        <taxon>Viridiplantae</taxon>
        <taxon>Streptophyta</taxon>
        <taxon>Embryophyta</taxon>
        <taxon>Tracheophyta</taxon>
        <taxon>Spermatophyta</taxon>
        <taxon>Magnoliopsida</taxon>
        <taxon>Liliopsida</taxon>
        <taxon>Zingiberales</taxon>
        <taxon>Musaceae</taxon>
        <taxon>Musa</taxon>
    </lineage>
</organism>
<dbReference type="AlphaFoldDB" id="A0A804L1T8"/>
<dbReference type="InParanoid" id="A0A804L1T8"/>
<name>A0A804L1T8_MUSAM</name>
<sequence length="52" mass="5533">MNSSTSSADLSTLFHPHPSSPPTLPLVTSSSPLLHPLYQSPLTACIQMQSIN</sequence>
<dbReference type="Gramene" id="Ma10_t29840.1">
    <property type="protein sequence ID" value="Ma10_p29840.1"/>
    <property type="gene ID" value="Ma10_g29840"/>
</dbReference>
<evidence type="ECO:0000256" key="1">
    <source>
        <dbReference type="SAM" id="MobiDB-lite"/>
    </source>
</evidence>
<protein>
    <submittedName>
        <fullName evidence="2">Uncharacterized protein</fullName>
    </submittedName>
</protein>
<accession>A0A804L1T8</accession>
<reference evidence="2" key="1">
    <citation type="submission" date="2021-05" db="UniProtKB">
        <authorList>
            <consortium name="EnsemblPlants"/>
        </authorList>
    </citation>
    <scope>IDENTIFICATION</scope>
    <source>
        <strain evidence="2">subsp. malaccensis</strain>
    </source>
</reference>
<feature type="region of interest" description="Disordered" evidence="1">
    <location>
        <begin position="1"/>
        <end position="30"/>
    </location>
</feature>
<dbReference type="EnsemblPlants" id="Ma10_t29840.1">
    <property type="protein sequence ID" value="Ma10_p29840.1"/>
    <property type="gene ID" value="Ma10_g29840"/>
</dbReference>
<evidence type="ECO:0000313" key="2">
    <source>
        <dbReference type="EnsemblPlants" id="Ma10_p29840.1"/>
    </source>
</evidence>
<keyword evidence="3" id="KW-1185">Reference proteome</keyword>
<dbReference type="Proteomes" id="UP000012960">
    <property type="component" value="Unplaced"/>
</dbReference>
<evidence type="ECO:0000313" key="3">
    <source>
        <dbReference type="Proteomes" id="UP000012960"/>
    </source>
</evidence>